<proteinExistence type="predicted"/>
<evidence type="ECO:0000313" key="2">
    <source>
        <dbReference type="Proteomes" id="UP000053477"/>
    </source>
</evidence>
<name>A0A0H2R508_9AGAM</name>
<evidence type="ECO:0000313" key="1">
    <source>
        <dbReference type="EMBL" id="KLO06899.1"/>
    </source>
</evidence>
<organism evidence="1 2">
    <name type="scientific">Schizopora paradoxa</name>
    <dbReference type="NCBI Taxonomy" id="27342"/>
    <lineage>
        <taxon>Eukaryota</taxon>
        <taxon>Fungi</taxon>
        <taxon>Dikarya</taxon>
        <taxon>Basidiomycota</taxon>
        <taxon>Agaricomycotina</taxon>
        <taxon>Agaricomycetes</taxon>
        <taxon>Hymenochaetales</taxon>
        <taxon>Schizoporaceae</taxon>
        <taxon>Schizopora</taxon>
    </lineage>
</organism>
<dbReference type="Proteomes" id="UP000053477">
    <property type="component" value="Unassembled WGS sequence"/>
</dbReference>
<protein>
    <submittedName>
        <fullName evidence="1">Uncharacterized protein</fullName>
    </submittedName>
</protein>
<sequence>MPILFRFRSSKGGFLALVALLLVHLVRLPLPRLYTRFWRLATSSGNWTIWCRVWWILMATSITSCSNLRKSWYILEAQLLGHTWGSTQNDIVLSYLAWRSSARARLQSWERSHQGDSHFVFLSGIAVDWSRFEDILKNKMCSRRFRDNSWNANVDSFVLGFKLS</sequence>
<dbReference type="InParanoid" id="A0A0H2R508"/>
<reference evidence="1 2" key="1">
    <citation type="submission" date="2015-04" db="EMBL/GenBank/DDBJ databases">
        <title>Complete genome sequence of Schizopora paradoxa KUC8140, a cosmopolitan wood degrader in East Asia.</title>
        <authorList>
            <consortium name="DOE Joint Genome Institute"/>
            <person name="Min B."/>
            <person name="Park H."/>
            <person name="Jang Y."/>
            <person name="Kim J.-J."/>
            <person name="Kim K.H."/>
            <person name="Pangilinan J."/>
            <person name="Lipzen A."/>
            <person name="Riley R."/>
            <person name="Grigoriev I.V."/>
            <person name="Spatafora J.W."/>
            <person name="Choi I.-G."/>
        </authorList>
    </citation>
    <scope>NUCLEOTIDE SEQUENCE [LARGE SCALE GENOMIC DNA]</scope>
    <source>
        <strain evidence="1 2">KUC8140</strain>
    </source>
</reference>
<gene>
    <name evidence="1" type="ORF">SCHPADRAFT_673996</name>
</gene>
<dbReference type="EMBL" id="KQ086174">
    <property type="protein sequence ID" value="KLO06899.1"/>
    <property type="molecule type" value="Genomic_DNA"/>
</dbReference>
<keyword evidence="2" id="KW-1185">Reference proteome</keyword>
<accession>A0A0H2R508</accession>
<dbReference type="AlphaFoldDB" id="A0A0H2R508"/>